<keyword evidence="4 8" id="KW-0812">Transmembrane</keyword>
<proteinExistence type="inferred from homology"/>
<protein>
    <submittedName>
        <fullName evidence="10">Cation:dicarboxylase symporter family transporter</fullName>
    </submittedName>
</protein>
<dbReference type="SMART" id="SM00062">
    <property type="entry name" value="PBPb"/>
    <property type="match status" value="1"/>
</dbReference>
<feature type="transmembrane region" description="Helical" evidence="8">
    <location>
        <begin position="173"/>
        <end position="203"/>
    </location>
</feature>
<keyword evidence="7 8" id="KW-0472">Membrane</keyword>
<dbReference type="InterPro" id="IPR001638">
    <property type="entry name" value="Solute-binding_3/MltF_N"/>
</dbReference>
<gene>
    <name evidence="10" type="ORF">HF203_01955</name>
</gene>
<evidence type="ECO:0000256" key="7">
    <source>
        <dbReference type="ARBA" id="ARBA00023136"/>
    </source>
</evidence>
<dbReference type="PANTHER" id="PTHR35936:SF19">
    <property type="entry name" value="AMINO-ACID-BINDING PROTEIN YXEM-RELATED"/>
    <property type="match status" value="1"/>
</dbReference>
<evidence type="ECO:0000256" key="5">
    <source>
        <dbReference type="ARBA" id="ARBA00022729"/>
    </source>
</evidence>
<dbReference type="EMBL" id="JAAXKX010000002">
    <property type="protein sequence ID" value="NKN31990.1"/>
    <property type="molecule type" value="Genomic_DNA"/>
</dbReference>
<keyword evidence="6 8" id="KW-1133">Transmembrane helix</keyword>
<evidence type="ECO:0000256" key="4">
    <source>
        <dbReference type="ARBA" id="ARBA00022692"/>
    </source>
</evidence>
<evidence type="ECO:0000256" key="8">
    <source>
        <dbReference type="SAM" id="Phobius"/>
    </source>
</evidence>
<evidence type="ECO:0000256" key="3">
    <source>
        <dbReference type="ARBA" id="ARBA00022448"/>
    </source>
</evidence>
<comment type="similarity">
    <text evidence="2">Belongs to the bacterial solute-binding protein 3 family.</text>
</comment>
<dbReference type="SUPFAM" id="SSF53850">
    <property type="entry name" value="Periplasmic binding protein-like II"/>
    <property type="match status" value="1"/>
</dbReference>
<evidence type="ECO:0000313" key="11">
    <source>
        <dbReference type="Proteomes" id="UP000740754"/>
    </source>
</evidence>
<feature type="domain" description="Solute-binding protein family 3/N-terminal" evidence="9">
    <location>
        <begin position="484"/>
        <end position="707"/>
    </location>
</feature>
<accession>A0ABX1I6G6</accession>
<comment type="caution">
    <text evidence="10">The sequence shown here is derived from an EMBL/GenBank/DDBJ whole genome shotgun (WGS) entry which is preliminary data.</text>
</comment>
<comment type="subcellular location">
    <subcellularLocation>
        <location evidence="1">Membrane</location>
        <topology evidence="1">Multi-pass membrane protein</topology>
    </subcellularLocation>
</comment>
<feature type="transmembrane region" description="Helical" evidence="8">
    <location>
        <begin position="375"/>
        <end position="399"/>
    </location>
</feature>
<feature type="transmembrane region" description="Helical" evidence="8">
    <location>
        <begin position="406"/>
        <end position="428"/>
    </location>
</feature>
<name>A0ABX1I6G6_9GAMM</name>
<feature type="transmembrane region" description="Helical" evidence="8">
    <location>
        <begin position="252"/>
        <end position="270"/>
    </location>
</feature>
<evidence type="ECO:0000259" key="9">
    <source>
        <dbReference type="SMART" id="SM00062"/>
    </source>
</evidence>
<feature type="transmembrane region" description="Helical" evidence="8">
    <location>
        <begin position="45"/>
        <end position="69"/>
    </location>
</feature>
<dbReference type="SUPFAM" id="SSF118215">
    <property type="entry name" value="Proton glutamate symport protein"/>
    <property type="match status" value="1"/>
</dbReference>
<keyword evidence="11" id="KW-1185">Reference proteome</keyword>
<reference evidence="10 11" key="1">
    <citation type="submission" date="2020-04" db="EMBL/GenBank/DDBJ databases">
        <title>Draft Whole-Genome sequence of Marichromatium bheemlicum DSM 18632, type strain.</title>
        <authorList>
            <person name="Kyndt J.A."/>
            <person name="Meyer T.E."/>
        </authorList>
    </citation>
    <scope>NUCLEOTIDE SEQUENCE [LARGE SCALE GENOMIC DNA]</scope>
    <source>
        <strain evidence="10 11">DSM 18632</strain>
    </source>
</reference>
<dbReference type="Pfam" id="PF00375">
    <property type="entry name" value="SDF"/>
    <property type="match status" value="1"/>
</dbReference>
<organism evidence="10 11">
    <name type="scientific">Marichromatium bheemlicum</name>
    <dbReference type="NCBI Taxonomy" id="365339"/>
    <lineage>
        <taxon>Bacteria</taxon>
        <taxon>Pseudomonadati</taxon>
        <taxon>Pseudomonadota</taxon>
        <taxon>Gammaproteobacteria</taxon>
        <taxon>Chromatiales</taxon>
        <taxon>Chromatiaceae</taxon>
        <taxon>Marichromatium</taxon>
    </lineage>
</organism>
<dbReference type="Pfam" id="PF00497">
    <property type="entry name" value="SBP_bac_3"/>
    <property type="match status" value="1"/>
</dbReference>
<keyword evidence="5" id="KW-0732">Signal</keyword>
<evidence type="ECO:0000256" key="2">
    <source>
        <dbReference type="ARBA" id="ARBA00010333"/>
    </source>
</evidence>
<dbReference type="Gene3D" id="3.40.190.10">
    <property type="entry name" value="Periplasmic binding protein-like II"/>
    <property type="match status" value="2"/>
</dbReference>
<feature type="transmembrane region" description="Helical" evidence="8">
    <location>
        <begin position="141"/>
        <end position="161"/>
    </location>
</feature>
<sequence length="727" mass="79165">MSRGRRRRLPRLGLSTQVIIGLVAGLLAGLFFGESVTVVEPLGTIFIGLLQMTVIPYIVVSLIAAIGHLHMPQIRLLALKGGGLILVFWGLILAVVALMPLGYPDWLSASFYSSALLAEPPPTDLLALYIPANPFASLAEGVIPAIVLFSIAMGLATAMLDDKQLVVQSLEQYAHALMLIAQFVARLAPIGVFALTAVAAGTISVEEFGRLQVYIVTYVAMALLLSLWVVPGLVSALTPFGFAETLRSTRDALVTAFATGSLLIVLPLLAESTKDILERAGVDRERASGVVDVITPINFNIPNLGKLIALSFVLFAGWFAGNDIAPGQYPEFLASGLVSFFGEVVIALPFLLDLMQIPADMFNLFVTVDVFTGRFGTLLAGVHTVALSLLVTASVVGILKVRWRRLGLFLGATAALLGATLMAINLFFTHFVENRYTKDDAVRAMTLMEAPWPSTEVFGRDEADAPPPSTGTGSTLDRIEARQLLRACYVPELLPQSYRGAEGTLIGHDIELMHRLAATLGVKLELIAIERTRFVERLDSGWCDLIGTGLTITPARARRASFTTPYVTDGLAFVVPDQQRKLFASVERLREQPGLRIAVLSGLGLYESHIRRLLPGAEIVRLQRIEDFFDTPEQAHALVTLAMIGSSHTLLHPRYSLVVPKPVARIPLAFALARDDTLFKAYLDNWLLLQQQGGALTRLYDYWVLGHGVAESRERWSIARDLLGWID</sequence>
<dbReference type="Gene3D" id="1.10.3860.10">
    <property type="entry name" value="Sodium:dicarboxylate symporter"/>
    <property type="match status" value="1"/>
</dbReference>
<dbReference type="Proteomes" id="UP000740754">
    <property type="component" value="Unassembled WGS sequence"/>
</dbReference>
<feature type="transmembrane region" description="Helical" evidence="8">
    <location>
        <begin position="332"/>
        <end position="355"/>
    </location>
</feature>
<dbReference type="PANTHER" id="PTHR35936">
    <property type="entry name" value="MEMBRANE-BOUND LYTIC MUREIN TRANSGLYCOSYLASE F"/>
    <property type="match status" value="1"/>
</dbReference>
<dbReference type="InterPro" id="IPR001991">
    <property type="entry name" value="Na-dicarboxylate_symporter"/>
</dbReference>
<keyword evidence="3" id="KW-0813">Transport</keyword>
<feature type="transmembrane region" description="Helical" evidence="8">
    <location>
        <begin position="81"/>
        <end position="103"/>
    </location>
</feature>
<evidence type="ECO:0000256" key="1">
    <source>
        <dbReference type="ARBA" id="ARBA00004141"/>
    </source>
</evidence>
<feature type="transmembrane region" description="Helical" evidence="8">
    <location>
        <begin position="215"/>
        <end position="240"/>
    </location>
</feature>
<evidence type="ECO:0000256" key="6">
    <source>
        <dbReference type="ARBA" id="ARBA00022989"/>
    </source>
</evidence>
<dbReference type="RefSeq" id="WP_168666063.1">
    <property type="nucleotide sequence ID" value="NZ_JAAXKX010000002.1"/>
</dbReference>
<feature type="transmembrane region" description="Helical" evidence="8">
    <location>
        <begin position="301"/>
        <end position="320"/>
    </location>
</feature>
<dbReference type="InterPro" id="IPR036458">
    <property type="entry name" value="Na:dicarbo_symporter_sf"/>
</dbReference>
<evidence type="ECO:0000313" key="10">
    <source>
        <dbReference type="EMBL" id="NKN31990.1"/>
    </source>
</evidence>
<feature type="transmembrane region" description="Helical" evidence="8">
    <location>
        <begin position="12"/>
        <end position="33"/>
    </location>
</feature>